<evidence type="ECO:0000313" key="2">
    <source>
        <dbReference type="Proteomes" id="UP001652641"/>
    </source>
</evidence>
<name>A0A3Q7T8I6_VULVU</name>
<dbReference type="CTD" id="79935"/>
<feature type="compositionally biased region" description="Low complexity" evidence="1">
    <location>
        <begin position="20"/>
        <end position="42"/>
    </location>
</feature>
<reference key="1">
    <citation type="submission" date="2019-01" db="UniProtKB">
        <authorList>
            <consortium name="RefSeq"/>
        </authorList>
    </citation>
    <scope>IDENTIFICATION</scope>
</reference>
<dbReference type="Proteomes" id="UP001652641">
    <property type="component" value="Chromosome 1"/>
</dbReference>
<feature type="compositionally biased region" description="Low complexity" evidence="1">
    <location>
        <begin position="319"/>
        <end position="364"/>
    </location>
</feature>
<feature type="region of interest" description="Disordered" evidence="1">
    <location>
        <begin position="1"/>
        <end position="57"/>
    </location>
</feature>
<gene>
    <name evidence="3" type="primary">CCNP</name>
</gene>
<feature type="compositionally biased region" description="Pro residues" evidence="1">
    <location>
        <begin position="216"/>
        <end position="229"/>
    </location>
</feature>
<keyword evidence="2" id="KW-1185">Reference proteome</keyword>
<dbReference type="KEGG" id="vvp:112928378"/>
<protein>
    <submittedName>
        <fullName evidence="3">Cyclin-P isoform X1</fullName>
    </submittedName>
</protein>
<feature type="region of interest" description="Disordered" evidence="1">
    <location>
        <begin position="319"/>
        <end position="368"/>
    </location>
</feature>
<dbReference type="RefSeq" id="XP_025865823.2">
    <property type="nucleotide sequence ID" value="XM_026010038.2"/>
</dbReference>
<evidence type="ECO:0000256" key="1">
    <source>
        <dbReference type="SAM" id="MobiDB-lite"/>
    </source>
</evidence>
<evidence type="ECO:0000313" key="3">
    <source>
        <dbReference type="RefSeq" id="XP_025865823.2"/>
    </source>
</evidence>
<feature type="compositionally biased region" description="Low complexity" evidence="1">
    <location>
        <begin position="151"/>
        <end position="164"/>
    </location>
</feature>
<dbReference type="GeneID" id="112928378"/>
<feature type="region of interest" description="Disordered" evidence="1">
    <location>
        <begin position="120"/>
        <end position="179"/>
    </location>
</feature>
<dbReference type="AlphaFoldDB" id="A0A3Q7T8I6"/>
<accession>A0A3Q7T8I6</accession>
<reference evidence="3" key="3">
    <citation type="submission" date="2025-08" db="UniProtKB">
        <authorList>
            <consortium name="RefSeq"/>
        </authorList>
    </citation>
    <scope>IDENTIFICATION</scope>
    <source>
        <tissue evidence="3">Cell line</tissue>
    </source>
</reference>
<organism evidence="2 3">
    <name type="scientific">Vulpes vulpes</name>
    <name type="common">Red fox</name>
    <dbReference type="NCBI Taxonomy" id="9627"/>
    <lineage>
        <taxon>Eukaryota</taxon>
        <taxon>Metazoa</taxon>
        <taxon>Chordata</taxon>
        <taxon>Craniata</taxon>
        <taxon>Vertebrata</taxon>
        <taxon>Euteleostomi</taxon>
        <taxon>Mammalia</taxon>
        <taxon>Eutheria</taxon>
        <taxon>Laurasiatheria</taxon>
        <taxon>Carnivora</taxon>
        <taxon>Caniformia</taxon>
        <taxon>Canidae</taxon>
        <taxon>Vulpes</taxon>
    </lineage>
</organism>
<feature type="compositionally biased region" description="Low complexity" evidence="1">
    <location>
        <begin position="266"/>
        <end position="284"/>
    </location>
</feature>
<feature type="region of interest" description="Disordered" evidence="1">
    <location>
        <begin position="210"/>
        <end position="284"/>
    </location>
</feature>
<sequence>MRRPGSRLPALSGADPRPSPLQSPAASPAASPDRIPDGPRGSPGRREGPRGPCAPPGLAEALSALGLEGEREYAGDIFTEVMVCRALPRRALPPTVTPEMRALVVDWLIQVHVRMGRGQAGALGPRRSLEPWHHSRPSPGVPGPGGGHALPGGAPARFLPARGPSAPPPPAAAGRGLPVRGLQSGRVRAARVRFPLLPGRRLLLAGRAPARRAPHPEPPGVPAAPPGPAALPRAPRRAGPEPPPGDAARRLLSGAVAAGGRGRRMGAGSARGRGAEPGAPLARRGGLRPRALALQVVLAAAPAPVLRLPAAAPQSCARSSRAWPAPRSEAPRPAAPPSSSSTRGPSARARASPPPACSAAPSPRLAEPGGRIKKDCSCVSVSHFNKRVFNPERSLSSLVEFRPLSLLIGRFPGLSSF</sequence>
<proteinExistence type="predicted"/>
<reference evidence="2" key="2">
    <citation type="submission" date="2025-05" db="UniProtKB">
        <authorList>
            <consortium name="RefSeq"/>
        </authorList>
    </citation>
    <scope>NUCLEOTIDE SEQUENCE [LARGE SCALE GENOMIC DNA]</scope>
</reference>